<dbReference type="AlphaFoldDB" id="A0A7E4UZQ8"/>
<keyword evidence="2" id="KW-1185">Reference proteome</keyword>
<name>A0A7E4UZQ8_PANRE</name>
<proteinExistence type="predicted"/>
<feature type="compositionally biased region" description="Polar residues" evidence="1">
    <location>
        <begin position="75"/>
        <end position="96"/>
    </location>
</feature>
<evidence type="ECO:0000256" key="1">
    <source>
        <dbReference type="SAM" id="MobiDB-lite"/>
    </source>
</evidence>
<feature type="compositionally biased region" description="Basic and acidic residues" evidence="1">
    <location>
        <begin position="1"/>
        <end position="26"/>
    </location>
</feature>
<accession>A0A7E4UZQ8</accession>
<sequence>MSEYLGWRERKPPREYDTSRNDRHEVPGGPISQDFESYVRNVFRPEAANKGEFDSPKTIADGGLERHYKPVPNYDQFTGSSSHNTNYGQESSTPKVSASAMLKLEQEFGKHALDDSNDAQFVEKSPLEKLYDDLGLLGIEQKNYKNYQSSGNSWQVYNPKSSGEYYGTRAGTGESYKPMVYQPKFISRKDREERNDWRTTDRQFLVDYKDFNSSPLSPYMYQDHPYVHSQDSRIVGSNFVQLTTRPRDRFLEKIDKTLADIRATPRY</sequence>
<reference evidence="2" key="1">
    <citation type="journal article" date="2013" name="Genetics">
        <title>The draft genome and transcriptome of Panagrellus redivivus are shaped by the harsh demands of a free-living lifestyle.</title>
        <authorList>
            <person name="Srinivasan J."/>
            <person name="Dillman A.R."/>
            <person name="Macchietto M.G."/>
            <person name="Heikkinen L."/>
            <person name="Lakso M."/>
            <person name="Fracchia K.M."/>
            <person name="Antoshechkin I."/>
            <person name="Mortazavi A."/>
            <person name="Wong G."/>
            <person name="Sternberg P.W."/>
        </authorList>
    </citation>
    <scope>NUCLEOTIDE SEQUENCE [LARGE SCALE GENOMIC DNA]</scope>
    <source>
        <strain evidence="2">MT8872</strain>
    </source>
</reference>
<evidence type="ECO:0000313" key="2">
    <source>
        <dbReference type="Proteomes" id="UP000492821"/>
    </source>
</evidence>
<reference evidence="3" key="2">
    <citation type="submission" date="2020-10" db="UniProtKB">
        <authorList>
            <consortium name="WormBaseParasite"/>
        </authorList>
    </citation>
    <scope>IDENTIFICATION</scope>
</reference>
<feature type="region of interest" description="Disordered" evidence="1">
    <location>
        <begin position="1"/>
        <end position="33"/>
    </location>
</feature>
<protein>
    <submittedName>
        <fullName evidence="3">Zasp-like motif domain-containing protein</fullName>
    </submittedName>
</protein>
<organism evidence="2 3">
    <name type="scientific">Panagrellus redivivus</name>
    <name type="common">Microworm</name>
    <dbReference type="NCBI Taxonomy" id="6233"/>
    <lineage>
        <taxon>Eukaryota</taxon>
        <taxon>Metazoa</taxon>
        <taxon>Ecdysozoa</taxon>
        <taxon>Nematoda</taxon>
        <taxon>Chromadorea</taxon>
        <taxon>Rhabditida</taxon>
        <taxon>Tylenchina</taxon>
        <taxon>Panagrolaimomorpha</taxon>
        <taxon>Panagrolaimoidea</taxon>
        <taxon>Panagrolaimidae</taxon>
        <taxon>Panagrellus</taxon>
    </lineage>
</organism>
<dbReference type="Proteomes" id="UP000492821">
    <property type="component" value="Unassembled WGS sequence"/>
</dbReference>
<evidence type="ECO:0000313" key="3">
    <source>
        <dbReference type="WBParaSite" id="Pan_g14455.t1"/>
    </source>
</evidence>
<feature type="region of interest" description="Disordered" evidence="1">
    <location>
        <begin position="49"/>
        <end position="97"/>
    </location>
</feature>
<dbReference type="WBParaSite" id="Pan_g14455.t1">
    <property type="protein sequence ID" value="Pan_g14455.t1"/>
    <property type="gene ID" value="Pan_g14455"/>
</dbReference>